<accession>A0AA88KRZ7</accession>
<organism evidence="3 4">
    <name type="scientific">Naegleria lovaniensis</name>
    <name type="common">Amoeba</name>
    <dbReference type="NCBI Taxonomy" id="51637"/>
    <lineage>
        <taxon>Eukaryota</taxon>
        <taxon>Discoba</taxon>
        <taxon>Heterolobosea</taxon>
        <taxon>Tetramitia</taxon>
        <taxon>Eutetramitia</taxon>
        <taxon>Vahlkampfiidae</taxon>
        <taxon>Naegleria</taxon>
    </lineage>
</organism>
<evidence type="ECO:0000256" key="1">
    <source>
        <dbReference type="ARBA" id="ARBA00006484"/>
    </source>
</evidence>
<evidence type="ECO:0000313" key="3">
    <source>
        <dbReference type="EMBL" id="KAG2393144.1"/>
    </source>
</evidence>
<gene>
    <name evidence="3" type="ORF">C9374_009721</name>
</gene>
<dbReference type="Pfam" id="PF00106">
    <property type="entry name" value="adh_short"/>
    <property type="match status" value="1"/>
</dbReference>
<dbReference type="Proteomes" id="UP000816034">
    <property type="component" value="Unassembled WGS sequence"/>
</dbReference>
<dbReference type="PANTHER" id="PTHR24320">
    <property type="entry name" value="RETINOL DEHYDROGENASE"/>
    <property type="match status" value="1"/>
</dbReference>
<comment type="caution">
    <text evidence="3">The sequence shown here is derived from an EMBL/GenBank/DDBJ whole genome shotgun (WGS) entry which is preliminary data.</text>
</comment>
<keyword evidence="2" id="KW-0560">Oxidoreductase</keyword>
<dbReference type="InterPro" id="IPR036291">
    <property type="entry name" value="NAD(P)-bd_dom_sf"/>
</dbReference>
<evidence type="ECO:0008006" key="5">
    <source>
        <dbReference type="Google" id="ProtNLM"/>
    </source>
</evidence>
<dbReference type="RefSeq" id="XP_044555038.1">
    <property type="nucleotide sequence ID" value="XM_044699940.1"/>
</dbReference>
<dbReference type="GO" id="GO:0016491">
    <property type="term" value="F:oxidoreductase activity"/>
    <property type="evidence" value="ECO:0007669"/>
    <property type="project" value="UniProtKB-KW"/>
</dbReference>
<sequence length="342" mass="39562">MGNTIKRLTRKPPQSLTLRQLMSNEFDLQRKKFIVTGSSSGYGLALSKLLTQLNGHVIGTVRSTEKSKPTLESIREHLDKTKPKNPGVFETMQLELTSFDSVRNFAQEYQAKHSNLHALVNNAGIGLLPEFNKTVDGFEETYQVNLLSPYYLTTQLVPLLRRGVRDYGEPSKILFVSSKIHHYPRDETFLLERLWNDPKEYQPNKQYAYSKLAAILVMLEMAERLESYQIHVNALDPVGSLSLNTNFHRYSEEDAKNNLMTFLRRFKQITSPDKAAYYGLNILANPDHRDTTGEYFTRMNIRLPSRLANNEELCMEMLDQTEYCIYTALKEKHREKQQSLQQ</sequence>
<dbReference type="PANTHER" id="PTHR24320:SF148">
    <property type="entry name" value="NAD(P)-BINDING ROSSMANN-FOLD SUPERFAMILY PROTEIN"/>
    <property type="match status" value="1"/>
</dbReference>
<proteinExistence type="inferred from homology"/>
<evidence type="ECO:0000256" key="2">
    <source>
        <dbReference type="ARBA" id="ARBA00023002"/>
    </source>
</evidence>
<evidence type="ECO:0000313" key="4">
    <source>
        <dbReference type="Proteomes" id="UP000816034"/>
    </source>
</evidence>
<comment type="similarity">
    <text evidence="1">Belongs to the short-chain dehydrogenases/reductases (SDR) family.</text>
</comment>
<reference evidence="3 4" key="1">
    <citation type="journal article" date="2018" name="BMC Genomics">
        <title>The genome of Naegleria lovaniensis, the basis for a comparative approach to unravel pathogenicity factors of the human pathogenic amoeba N. fowleri.</title>
        <authorList>
            <person name="Liechti N."/>
            <person name="Schurch N."/>
            <person name="Bruggmann R."/>
            <person name="Wittwer M."/>
        </authorList>
    </citation>
    <scope>NUCLEOTIDE SEQUENCE [LARGE SCALE GENOMIC DNA]</scope>
    <source>
        <strain evidence="3 4">ATCC 30569</strain>
    </source>
</reference>
<dbReference type="InterPro" id="IPR002347">
    <property type="entry name" value="SDR_fam"/>
</dbReference>
<dbReference type="AlphaFoldDB" id="A0AA88KRZ7"/>
<dbReference type="SUPFAM" id="SSF51735">
    <property type="entry name" value="NAD(P)-binding Rossmann-fold domains"/>
    <property type="match status" value="1"/>
</dbReference>
<dbReference type="GeneID" id="68102175"/>
<name>A0AA88KRZ7_NAELO</name>
<dbReference type="PRINTS" id="PR00081">
    <property type="entry name" value="GDHRDH"/>
</dbReference>
<dbReference type="Gene3D" id="3.40.50.720">
    <property type="entry name" value="NAD(P)-binding Rossmann-like Domain"/>
    <property type="match status" value="1"/>
</dbReference>
<dbReference type="EMBL" id="PYSW02000003">
    <property type="protein sequence ID" value="KAG2393144.1"/>
    <property type="molecule type" value="Genomic_DNA"/>
</dbReference>
<protein>
    <recommendedName>
        <fullName evidence="5">Short-chain dehydrogenase</fullName>
    </recommendedName>
</protein>
<keyword evidence="4" id="KW-1185">Reference proteome</keyword>